<dbReference type="InParanoid" id="A0A0G4FTI6"/>
<evidence type="ECO:0000313" key="2">
    <source>
        <dbReference type="Proteomes" id="UP000041254"/>
    </source>
</evidence>
<proteinExistence type="predicted"/>
<name>A0A0G4FTI6_VITBC</name>
<dbReference type="EMBL" id="CDMY01000499">
    <property type="protein sequence ID" value="CEM18231.1"/>
    <property type="molecule type" value="Genomic_DNA"/>
</dbReference>
<dbReference type="VEuPathDB" id="CryptoDB:Vbra_16167"/>
<organism evidence="1 2">
    <name type="scientific">Vitrella brassicaformis (strain CCMP3155)</name>
    <dbReference type="NCBI Taxonomy" id="1169540"/>
    <lineage>
        <taxon>Eukaryota</taxon>
        <taxon>Sar</taxon>
        <taxon>Alveolata</taxon>
        <taxon>Colpodellida</taxon>
        <taxon>Vitrellaceae</taxon>
        <taxon>Vitrella</taxon>
    </lineage>
</organism>
<accession>A0A0G4FTI6</accession>
<keyword evidence="2" id="KW-1185">Reference proteome</keyword>
<dbReference type="Proteomes" id="UP000041254">
    <property type="component" value="Unassembled WGS sequence"/>
</dbReference>
<evidence type="ECO:0000313" key="1">
    <source>
        <dbReference type="EMBL" id="CEM18231.1"/>
    </source>
</evidence>
<reference evidence="1 2" key="1">
    <citation type="submission" date="2014-11" db="EMBL/GenBank/DDBJ databases">
        <authorList>
            <person name="Zhu J."/>
            <person name="Qi W."/>
            <person name="Song R."/>
        </authorList>
    </citation>
    <scope>NUCLEOTIDE SEQUENCE [LARGE SCALE GENOMIC DNA]</scope>
</reference>
<dbReference type="AlphaFoldDB" id="A0A0G4FTI6"/>
<protein>
    <submittedName>
        <fullName evidence="1">Uncharacterized protein</fullName>
    </submittedName>
</protein>
<sequence length="187" mass="22143">MGPQNITSSSEVLSIYFQRGLGEAMWRYPFSFHRVFDLDQRPPRGFPPKWRGPFPEEVDGYKDVLVYYMDKEPKICRLPEYEMYCASGGSPRFANDYAMRLIWKELREQGLESNRLMRFVDTVRCGLRPIQAHHHQAYALWLGPLWSPEKEAEWQRDNAPALAKWWRRVTQRRHRPADDEAAEPLAE</sequence>
<gene>
    <name evidence="1" type="ORF">Vbra_16167</name>
</gene>
<dbReference type="PhylomeDB" id="A0A0G4FTI6"/>